<dbReference type="OrthoDB" id="7168509at2"/>
<dbReference type="InterPro" id="IPR036034">
    <property type="entry name" value="PDZ_sf"/>
</dbReference>
<dbReference type="PANTHER" id="PTHR32060:SF30">
    <property type="entry name" value="CARBOXY-TERMINAL PROCESSING PROTEASE CTPA"/>
    <property type="match status" value="1"/>
</dbReference>
<name>F0S7N9_PSESL</name>
<dbReference type="CDD" id="cd07561">
    <property type="entry name" value="Peptidase_S41_CPP_like"/>
    <property type="match status" value="1"/>
</dbReference>
<dbReference type="InterPro" id="IPR001478">
    <property type="entry name" value="PDZ"/>
</dbReference>
<dbReference type="MEROPS" id="S41.012"/>
<accession>F0S7N9</accession>
<dbReference type="AlphaFoldDB" id="F0S7N9"/>
<dbReference type="HOGENOM" id="CLU_031949_1_0_10"/>
<dbReference type="GO" id="GO:0004175">
    <property type="term" value="F:endopeptidase activity"/>
    <property type="evidence" value="ECO:0007669"/>
    <property type="project" value="TreeGrafter"/>
</dbReference>
<proteinExistence type="predicted"/>
<sequence length="513" mass="57668">MRHRLQLQSLIGICLLFSIISCKKNKIDPDKPTETASRAELTKDSIFLYAKEVYLWNTALPTYSVFNPRSFTQNRDEFANYEAELLKITRYTSNENWYSSRGILYDEPKYSYIEEAQDGGVIANIGGEKSYVELDGYGNDIGLGLAYISRTQYDNSYDIYVKYVSPGSPAALKNIKRGSIITKVNGISYGSNFDAEIDRFLDAIDGSSVTLTLYPPSSSVSKEITLGKTRYKSSPIFKDTVYVRNTDNIGYLAYARFSEKIDSEPALDAVFQRFASANVNKIIVDLRYNGGGYVSSAEKLINLIIPQIYNGKLLFTEKYNETMRTGKATILKNQFYTDERGVKQSYFGRYDNITSYANKSASNYLANVQKVVFIVSGSTASASELTINSLKPYMDIKLVGSKTYGKPVGFFPIRIDKYDVYYSMFESFNSNNEGGYYSGINVDYAIQDPFTKELGDPTETNIAVAITYLMNGVFPPAVQSKAAAERNILSSPRVFYNDGFKGMIERPERVLTK</sequence>
<evidence type="ECO:0000313" key="2">
    <source>
        <dbReference type="EMBL" id="ADY52299.1"/>
    </source>
</evidence>
<dbReference type="PROSITE" id="PS51257">
    <property type="entry name" value="PROKAR_LIPOPROTEIN"/>
    <property type="match status" value="1"/>
</dbReference>
<evidence type="ECO:0000313" key="3">
    <source>
        <dbReference type="Proteomes" id="UP000000310"/>
    </source>
</evidence>
<dbReference type="Gene3D" id="3.30.750.170">
    <property type="match status" value="1"/>
</dbReference>
<dbReference type="RefSeq" id="WP_013632790.1">
    <property type="nucleotide sequence ID" value="NC_015177.1"/>
</dbReference>
<keyword evidence="3" id="KW-1185">Reference proteome</keyword>
<reference evidence="2 3" key="1">
    <citation type="journal article" date="2011" name="Stand. Genomic Sci.">
        <title>Complete genome sequence of the gliding, heparinolytic Pedobacter saltans type strain (113).</title>
        <authorList>
            <person name="Liolios K."/>
            <person name="Sikorski J."/>
            <person name="Lu M."/>
            <person name="Nolan M."/>
            <person name="Lapidus A."/>
            <person name="Lucas S."/>
            <person name="Hammon N."/>
            <person name="Deshpande S."/>
            <person name="Cheng J.F."/>
            <person name="Tapia R."/>
            <person name="Han C."/>
            <person name="Goodwin L."/>
            <person name="Pitluck S."/>
            <person name="Huntemann M."/>
            <person name="Ivanova N."/>
            <person name="Pagani I."/>
            <person name="Mavromatis K."/>
            <person name="Ovchinikova G."/>
            <person name="Pati A."/>
            <person name="Chen A."/>
            <person name="Palaniappan K."/>
            <person name="Land M."/>
            <person name="Hauser L."/>
            <person name="Brambilla E.M."/>
            <person name="Kotsyurbenko O."/>
            <person name="Rohde M."/>
            <person name="Tindall B.J."/>
            <person name="Abt B."/>
            <person name="Goker M."/>
            <person name="Detter J.C."/>
            <person name="Woyke T."/>
            <person name="Bristow J."/>
            <person name="Eisen J.A."/>
            <person name="Markowitz V."/>
            <person name="Hugenholtz P."/>
            <person name="Klenk H.P."/>
            <person name="Kyrpides N.C."/>
        </authorList>
    </citation>
    <scope>NUCLEOTIDE SEQUENCE [LARGE SCALE GENOMIC DNA]</scope>
    <source>
        <strain evidence="3">ATCC 51119 / DSM 12145 / JCM 21818 / LMG 10337 / NBRC 100064 / NCIMB 13643</strain>
    </source>
</reference>
<evidence type="ECO:0000259" key="1">
    <source>
        <dbReference type="PROSITE" id="PS50106"/>
    </source>
</evidence>
<dbReference type="Gene3D" id="2.30.42.10">
    <property type="match status" value="1"/>
</dbReference>
<dbReference type="SMART" id="SM00245">
    <property type="entry name" value="TSPc"/>
    <property type="match status" value="1"/>
</dbReference>
<dbReference type="SUPFAM" id="SSF50156">
    <property type="entry name" value="PDZ domain-like"/>
    <property type="match status" value="1"/>
</dbReference>
<dbReference type="GO" id="GO:0008236">
    <property type="term" value="F:serine-type peptidase activity"/>
    <property type="evidence" value="ECO:0007669"/>
    <property type="project" value="InterPro"/>
</dbReference>
<dbReference type="GO" id="GO:0030288">
    <property type="term" value="C:outer membrane-bounded periplasmic space"/>
    <property type="evidence" value="ECO:0007669"/>
    <property type="project" value="TreeGrafter"/>
</dbReference>
<gene>
    <name evidence="2" type="ordered locus">Pedsa_1742</name>
</gene>
<dbReference type="KEGG" id="psn:Pedsa_1742"/>
<feature type="domain" description="PDZ" evidence="1">
    <location>
        <begin position="131"/>
        <end position="213"/>
    </location>
</feature>
<dbReference type="InterPro" id="IPR029045">
    <property type="entry name" value="ClpP/crotonase-like_dom_sf"/>
</dbReference>
<dbReference type="SMART" id="SM00228">
    <property type="entry name" value="PDZ"/>
    <property type="match status" value="1"/>
</dbReference>
<dbReference type="InterPro" id="IPR005151">
    <property type="entry name" value="Tail-specific_protease"/>
</dbReference>
<dbReference type="Gene3D" id="3.90.226.10">
    <property type="entry name" value="2-enoyl-CoA Hydratase, Chain A, domain 1"/>
    <property type="match status" value="1"/>
</dbReference>
<dbReference type="Proteomes" id="UP000000310">
    <property type="component" value="Chromosome"/>
</dbReference>
<dbReference type="STRING" id="762903.Pedsa_1742"/>
<dbReference type="GO" id="GO:0007165">
    <property type="term" value="P:signal transduction"/>
    <property type="evidence" value="ECO:0007669"/>
    <property type="project" value="TreeGrafter"/>
</dbReference>
<dbReference type="EMBL" id="CP002545">
    <property type="protein sequence ID" value="ADY52299.1"/>
    <property type="molecule type" value="Genomic_DNA"/>
</dbReference>
<reference evidence="3" key="2">
    <citation type="submission" date="2011-02" db="EMBL/GenBank/DDBJ databases">
        <title>The complete genome of Pedobacter saltans DSM 12145.</title>
        <authorList>
            <consortium name="US DOE Joint Genome Institute (JGI-PGF)"/>
            <person name="Lucas S."/>
            <person name="Copeland A."/>
            <person name="Lapidus A."/>
            <person name="Bruce D."/>
            <person name="Goodwin L."/>
            <person name="Pitluck S."/>
            <person name="Kyrpides N."/>
            <person name="Mavromatis K."/>
            <person name="Pagani I."/>
            <person name="Ivanova N."/>
            <person name="Ovchinnikova G."/>
            <person name="Lu M."/>
            <person name="Detter J.C."/>
            <person name="Han C."/>
            <person name="Land M."/>
            <person name="Hauser L."/>
            <person name="Markowitz V."/>
            <person name="Cheng J.-F."/>
            <person name="Hugenholtz P."/>
            <person name="Woyke T."/>
            <person name="Wu D."/>
            <person name="Tindall B."/>
            <person name="Pomrenke H.G."/>
            <person name="Brambilla E."/>
            <person name="Klenk H.-P."/>
            <person name="Eisen J.A."/>
        </authorList>
    </citation>
    <scope>NUCLEOTIDE SEQUENCE [LARGE SCALE GENOMIC DNA]</scope>
    <source>
        <strain evidence="3">ATCC 51119 / DSM 12145 / JCM 21818 / LMG 10337 / NBRC 100064 / NCIMB 13643</strain>
    </source>
</reference>
<dbReference type="Pfam" id="PF17820">
    <property type="entry name" value="PDZ_6"/>
    <property type="match status" value="1"/>
</dbReference>
<organism evidence="2 3">
    <name type="scientific">Pseudopedobacter saltans (strain ATCC 51119 / DSM 12145 / JCM 21818 / CCUG 39354 / LMG 10337 / NBRC 100064 / NCIMB 13643)</name>
    <name type="common">Pedobacter saltans</name>
    <dbReference type="NCBI Taxonomy" id="762903"/>
    <lineage>
        <taxon>Bacteria</taxon>
        <taxon>Pseudomonadati</taxon>
        <taxon>Bacteroidota</taxon>
        <taxon>Sphingobacteriia</taxon>
        <taxon>Sphingobacteriales</taxon>
        <taxon>Sphingobacteriaceae</taxon>
        <taxon>Pseudopedobacter</taxon>
    </lineage>
</organism>
<dbReference type="eggNOG" id="COG0793">
    <property type="taxonomic scope" value="Bacteria"/>
</dbReference>
<dbReference type="SUPFAM" id="SSF52096">
    <property type="entry name" value="ClpP/crotonase"/>
    <property type="match status" value="1"/>
</dbReference>
<dbReference type="PROSITE" id="PS50106">
    <property type="entry name" value="PDZ"/>
    <property type="match status" value="1"/>
</dbReference>
<dbReference type="InterPro" id="IPR041489">
    <property type="entry name" value="PDZ_6"/>
</dbReference>
<dbReference type="PANTHER" id="PTHR32060">
    <property type="entry name" value="TAIL-SPECIFIC PROTEASE"/>
    <property type="match status" value="1"/>
</dbReference>
<dbReference type="GO" id="GO:0006508">
    <property type="term" value="P:proteolysis"/>
    <property type="evidence" value="ECO:0007669"/>
    <property type="project" value="InterPro"/>
</dbReference>
<dbReference type="Pfam" id="PF03572">
    <property type="entry name" value="Peptidase_S41"/>
    <property type="match status" value="1"/>
</dbReference>
<protein>
    <submittedName>
        <fullName evidence="2">Peptidase S41</fullName>
    </submittedName>
</protein>